<evidence type="ECO:0000313" key="3">
    <source>
        <dbReference type="Proteomes" id="UP000325577"/>
    </source>
</evidence>
<feature type="compositionally biased region" description="Low complexity" evidence="1">
    <location>
        <begin position="10"/>
        <end position="25"/>
    </location>
</feature>
<evidence type="ECO:0000256" key="1">
    <source>
        <dbReference type="SAM" id="MobiDB-lite"/>
    </source>
</evidence>
<dbReference type="PROSITE" id="PS00823">
    <property type="entry name" value="DEHYDRIN_2"/>
    <property type="match status" value="1"/>
</dbReference>
<dbReference type="EMBL" id="CM018032">
    <property type="protein sequence ID" value="KAA8547420.1"/>
    <property type="molecule type" value="Genomic_DNA"/>
</dbReference>
<feature type="region of interest" description="Disordered" evidence="1">
    <location>
        <begin position="1"/>
        <end position="75"/>
    </location>
</feature>
<dbReference type="Proteomes" id="UP000325577">
    <property type="component" value="Linkage Group LG1"/>
</dbReference>
<feature type="compositionally biased region" description="Basic and acidic residues" evidence="1">
    <location>
        <begin position="29"/>
        <end position="38"/>
    </location>
</feature>
<dbReference type="InterPro" id="IPR030513">
    <property type="entry name" value="Dehydrin_CS"/>
</dbReference>
<organism evidence="2 3">
    <name type="scientific">Nyssa sinensis</name>
    <dbReference type="NCBI Taxonomy" id="561372"/>
    <lineage>
        <taxon>Eukaryota</taxon>
        <taxon>Viridiplantae</taxon>
        <taxon>Streptophyta</taxon>
        <taxon>Embryophyta</taxon>
        <taxon>Tracheophyta</taxon>
        <taxon>Spermatophyta</taxon>
        <taxon>Magnoliopsida</taxon>
        <taxon>eudicotyledons</taxon>
        <taxon>Gunneridae</taxon>
        <taxon>Pentapetalae</taxon>
        <taxon>asterids</taxon>
        <taxon>Cornales</taxon>
        <taxon>Nyssaceae</taxon>
        <taxon>Nyssa</taxon>
    </lineage>
</organism>
<protein>
    <submittedName>
        <fullName evidence="2">Uncharacterized protein</fullName>
    </submittedName>
</protein>
<name>A0A5J5BZR9_9ASTE</name>
<evidence type="ECO:0000313" key="2">
    <source>
        <dbReference type="EMBL" id="KAA8547420.1"/>
    </source>
</evidence>
<reference evidence="2 3" key="1">
    <citation type="submission" date="2019-09" db="EMBL/GenBank/DDBJ databases">
        <title>A chromosome-level genome assembly of the Chinese tupelo Nyssa sinensis.</title>
        <authorList>
            <person name="Yang X."/>
            <person name="Kang M."/>
            <person name="Yang Y."/>
            <person name="Xiong H."/>
            <person name="Wang M."/>
            <person name="Zhang Z."/>
            <person name="Wang Z."/>
            <person name="Wu H."/>
            <person name="Ma T."/>
            <person name="Liu J."/>
            <person name="Xi Z."/>
        </authorList>
    </citation>
    <scope>NUCLEOTIDE SEQUENCE [LARGE SCALE GENOMIC DNA]</scope>
    <source>
        <strain evidence="2">J267</strain>
        <tissue evidence="2">Leaf</tissue>
    </source>
</reference>
<feature type="compositionally biased region" description="Low complexity" evidence="1">
    <location>
        <begin position="39"/>
        <end position="67"/>
    </location>
</feature>
<proteinExistence type="predicted"/>
<sequence length="139" mass="15612">MMEKIKQMLPGGQKTQQPYGTTTTGGKKGVMEKIKEKLPGGQMTQQPHGTTTTGGHMTQQPHGATTTLGGGHGYEEITNTISPNVLPSRDKEDLIKWLPNPAGTFSTKFTWEEVRARYSQVPWKDIIKYSFILWLFFRN</sequence>
<accession>A0A5J5BZR9</accession>
<keyword evidence="3" id="KW-1185">Reference proteome</keyword>
<dbReference type="AlphaFoldDB" id="A0A5J5BZR9"/>
<gene>
    <name evidence="2" type="ORF">F0562_003716</name>
</gene>